<proteinExistence type="predicted"/>
<name>A0A7R9IQG9_9NEOP</name>
<accession>A0A7R9IQG9</accession>
<reference evidence="1" key="1">
    <citation type="submission" date="2020-11" db="EMBL/GenBank/DDBJ databases">
        <authorList>
            <person name="Tran Van P."/>
        </authorList>
    </citation>
    <scope>NUCLEOTIDE SEQUENCE</scope>
</reference>
<protein>
    <submittedName>
        <fullName evidence="1">Uncharacterized protein</fullName>
    </submittedName>
</protein>
<evidence type="ECO:0000313" key="1">
    <source>
        <dbReference type="EMBL" id="CAD7462691.1"/>
    </source>
</evidence>
<dbReference type="AlphaFoldDB" id="A0A7R9IQG9"/>
<sequence length="211" mass="23868">MTCGVSTAEQQHSCTVTSNFLELTPTVNQKDEMEEINTSEDKDYNVKTEEQFYGKIETFSEELSSERSVIKEVTLLVTVPPELSHWVHQVQVGAAARAQGTSFDDRAGTAYRSYRPLVKCFYLLQVNNDSTRTAVEIGPTMVYPMQWLCGGITINYTGAVTHRKILKQTISYFTSLIVYSSRMRLYPFLASTPPRALTLRRDWSTPPSFPS</sequence>
<gene>
    <name evidence="1" type="ORF">TTEB3V08_LOCUS10581</name>
</gene>
<dbReference type="EMBL" id="OE006468">
    <property type="protein sequence ID" value="CAD7462691.1"/>
    <property type="molecule type" value="Genomic_DNA"/>
</dbReference>
<organism evidence="1">
    <name type="scientific">Timema tahoe</name>
    <dbReference type="NCBI Taxonomy" id="61484"/>
    <lineage>
        <taxon>Eukaryota</taxon>
        <taxon>Metazoa</taxon>
        <taxon>Ecdysozoa</taxon>
        <taxon>Arthropoda</taxon>
        <taxon>Hexapoda</taxon>
        <taxon>Insecta</taxon>
        <taxon>Pterygota</taxon>
        <taxon>Neoptera</taxon>
        <taxon>Polyneoptera</taxon>
        <taxon>Phasmatodea</taxon>
        <taxon>Timematodea</taxon>
        <taxon>Timematoidea</taxon>
        <taxon>Timematidae</taxon>
        <taxon>Timema</taxon>
    </lineage>
</organism>